<evidence type="ECO:0000256" key="2">
    <source>
        <dbReference type="ARBA" id="ARBA00022630"/>
    </source>
</evidence>
<dbReference type="SUPFAM" id="SSF51905">
    <property type="entry name" value="FAD/NAD(P)-binding domain"/>
    <property type="match status" value="1"/>
</dbReference>
<dbReference type="InterPro" id="IPR050315">
    <property type="entry name" value="FAD-oxidoreductase_2"/>
</dbReference>
<evidence type="ECO:0000256" key="3">
    <source>
        <dbReference type="ARBA" id="ARBA00022827"/>
    </source>
</evidence>
<evidence type="ECO:0000313" key="6">
    <source>
        <dbReference type="EMBL" id="MBB4698684.1"/>
    </source>
</evidence>
<evidence type="ECO:0000313" key="7">
    <source>
        <dbReference type="Proteomes" id="UP000542210"/>
    </source>
</evidence>
<dbReference type="AlphaFoldDB" id="A0A7W7D1P6"/>
<dbReference type="Gene3D" id="3.50.50.60">
    <property type="entry name" value="FAD/NAD(P)-binding domain"/>
    <property type="match status" value="1"/>
</dbReference>
<feature type="domain" description="FAD-dependent oxidoreductase 2 FAD-binding" evidence="5">
    <location>
        <begin position="13"/>
        <end position="457"/>
    </location>
</feature>
<sequence length="494" mass="52593">MPSSPQQYDRQTDVLILGAGAAGLAAAIAARGAGAEVLILEKCPPETAGGNTRVSGGSWFENLDAGQAATYLRSLCGDFPLPEAVLRTWAEETRHNTGWLRSLGANVAVNGAYTPEFPHLDGADCYGGYRSVDGRMGDQLLYRFLVDAALAHGAEIRYATPGRELILDGATVTGVLAESADGPLRVRARTGVVLATGGFENDPAMVRDYLRLAPCPVWGTPAATGDGHRMAQKAGADLWHMGNMTAFSGIRVPGSETGFFLAPPAAGYIWVAPDGRRFVDEAPALGGHGQHRIRGRDELHPAQPAYVVFDERTRRAGPLCPPRTYLPVGWKVLMEGYDWSPDNQAEIDRGWIRRAETVEALAAELGIAPEILAETVRDWNAACATGHDARFGRRPESLTPLDQGPYYAFELAPLLGWTSGGPRRDERCRVLDPFGAAIPGLYAAGSVSSTYSWAKDGGFHIADALAFGRVAGRTAAAPSADLNDLEEINAGSVG</sequence>
<evidence type="ECO:0000256" key="1">
    <source>
        <dbReference type="ARBA" id="ARBA00001974"/>
    </source>
</evidence>
<accession>A0A7W7D1P6</accession>
<dbReference type="Proteomes" id="UP000542210">
    <property type="component" value="Unassembled WGS sequence"/>
</dbReference>
<keyword evidence="3" id="KW-0274">FAD</keyword>
<dbReference type="PANTHER" id="PTHR43400">
    <property type="entry name" value="FUMARATE REDUCTASE"/>
    <property type="match status" value="1"/>
</dbReference>
<keyword evidence="7" id="KW-1185">Reference proteome</keyword>
<reference evidence="6 7" key="1">
    <citation type="submission" date="2020-08" db="EMBL/GenBank/DDBJ databases">
        <title>Sequencing the genomes of 1000 actinobacteria strains.</title>
        <authorList>
            <person name="Klenk H.-P."/>
        </authorList>
    </citation>
    <scope>NUCLEOTIDE SEQUENCE [LARGE SCALE GENOMIC DNA]</scope>
    <source>
        <strain evidence="6 7">DSM 45784</strain>
    </source>
</reference>
<dbReference type="InterPro" id="IPR036188">
    <property type="entry name" value="FAD/NAD-bd_sf"/>
</dbReference>
<comment type="cofactor">
    <cofactor evidence="1">
        <name>FAD</name>
        <dbReference type="ChEBI" id="CHEBI:57692"/>
    </cofactor>
</comment>
<keyword evidence="4" id="KW-0560">Oxidoreductase</keyword>
<organism evidence="6 7">
    <name type="scientific">Sphaerisporangium siamense</name>
    <dbReference type="NCBI Taxonomy" id="795645"/>
    <lineage>
        <taxon>Bacteria</taxon>
        <taxon>Bacillati</taxon>
        <taxon>Actinomycetota</taxon>
        <taxon>Actinomycetes</taxon>
        <taxon>Streptosporangiales</taxon>
        <taxon>Streptosporangiaceae</taxon>
        <taxon>Sphaerisporangium</taxon>
    </lineage>
</organism>
<gene>
    <name evidence="6" type="ORF">BJ982_000228</name>
</gene>
<dbReference type="EMBL" id="JACHND010000001">
    <property type="protein sequence ID" value="MBB4698684.1"/>
    <property type="molecule type" value="Genomic_DNA"/>
</dbReference>
<protein>
    <submittedName>
        <fullName evidence="6">Succinate dehydrogenase/fumarate reductase flavoprotein subunit</fullName>
    </submittedName>
</protein>
<dbReference type="SUPFAM" id="SSF56425">
    <property type="entry name" value="Succinate dehydrogenase/fumarate reductase flavoprotein, catalytic domain"/>
    <property type="match status" value="1"/>
</dbReference>
<dbReference type="Gene3D" id="3.90.700.10">
    <property type="entry name" value="Succinate dehydrogenase/fumarate reductase flavoprotein, catalytic domain"/>
    <property type="match status" value="1"/>
</dbReference>
<dbReference type="Pfam" id="PF00890">
    <property type="entry name" value="FAD_binding_2"/>
    <property type="match status" value="1"/>
</dbReference>
<dbReference type="RefSeq" id="WP_184875711.1">
    <property type="nucleotide sequence ID" value="NZ_BOOV01000013.1"/>
</dbReference>
<comment type="caution">
    <text evidence="6">The sequence shown here is derived from an EMBL/GenBank/DDBJ whole genome shotgun (WGS) entry which is preliminary data.</text>
</comment>
<dbReference type="PANTHER" id="PTHR43400:SF10">
    <property type="entry name" value="3-OXOSTEROID 1-DEHYDROGENASE"/>
    <property type="match status" value="1"/>
</dbReference>
<dbReference type="GO" id="GO:0008202">
    <property type="term" value="P:steroid metabolic process"/>
    <property type="evidence" value="ECO:0007669"/>
    <property type="project" value="UniProtKB-ARBA"/>
</dbReference>
<evidence type="ECO:0000259" key="5">
    <source>
        <dbReference type="Pfam" id="PF00890"/>
    </source>
</evidence>
<proteinExistence type="predicted"/>
<evidence type="ECO:0000256" key="4">
    <source>
        <dbReference type="ARBA" id="ARBA00023002"/>
    </source>
</evidence>
<dbReference type="GO" id="GO:0033765">
    <property type="term" value="F:steroid dehydrogenase activity, acting on the CH-CH group of donors"/>
    <property type="evidence" value="ECO:0007669"/>
    <property type="project" value="UniProtKB-ARBA"/>
</dbReference>
<dbReference type="InterPro" id="IPR003953">
    <property type="entry name" value="FAD-dep_OxRdtase_2_FAD-bd"/>
</dbReference>
<dbReference type="PRINTS" id="PR00368">
    <property type="entry name" value="FADPNR"/>
</dbReference>
<keyword evidence="2" id="KW-0285">Flavoprotein</keyword>
<name>A0A7W7D1P6_9ACTN</name>
<dbReference type="InterPro" id="IPR027477">
    <property type="entry name" value="Succ_DH/fumarate_Rdtase_cat_sf"/>
</dbReference>